<organism evidence="1 2">
    <name type="scientific">Labilithrix luteola</name>
    <dbReference type="NCBI Taxonomy" id="1391654"/>
    <lineage>
        <taxon>Bacteria</taxon>
        <taxon>Pseudomonadati</taxon>
        <taxon>Myxococcota</taxon>
        <taxon>Polyangia</taxon>
        <taxon>Polyangiales</taxon>
        <taxon>Labilitrichaceae</taxon>
        <taxon>Labilithrix</taxon>
    </lineage>
</organism>
<accession>A0A0K1PUZ5</accession>
<dbReference type="KEGG" id="llu:AKJ09_04017"/>
<dbReference type="OrthoDB" id="7107942at2"/>
<keyword evidence="2" id="KW-1185">Reference proteome</keyword>
<dbReference type="EMBL" id="CP012333">
    <property type="protein sequence ID" value="AKU97353.1"/>
    <property type="molecule type" value="Genomic_DNA"/>
</dbReference>
<dbReference type="AlphaFoldDB" id="A0A0K1PUZ5"/>
<name>A0A0K1PUZ5_9BACT</name>
<sequence length="257" mass="29316">MSQPIHSFADLNGYDRQGIRYLWSDARASKDFAWPMDEVEALALRAEPASLRSRLGLCIALYEVVVARLRELNDDPYPALVVESAWLSLADRRYLEFDERARDEWLGPVRGPLWCGFTWLTPALHEADDSPADWESAFVYLARLAHHLLPESAHAAYRAWLEGCIDRIVLHHPAPVVRPTEDLFGRWKEWRRGPYVTAACFDLGTPYDPTAEHDRLERLLQSTDVAANPLLKSPEALEEEGLAHPYQALAPYDSLKR</sequence>
<proteinExistence type="predicted"/>
<reference evidence="1 2" key="1">
    <citation type="submission" date="2015-08" db="EMBL/GenBank/DDBJ databases">
        <authorList>
            <person name="Babu N.S."/>
            <person name="Beckwith C.J."/>
            <person name="Beseler K.G."/>
            <person name="Brison A."/>
            <person name="Carone J.V."/>
            <person name="Caskin T.P."/>
            <person name="Diamond M."/>
            <person name="Durham M.E."/>
            <person name="Foxe J.M."/>
            <person name="Go M."/>
            <person name="Henderson B.A."/>
            <person name="Jones I.B."/>
            <person name="McGettigan J.A."/>
            <person name="Micheletti S.J."/>
            <person name="Nasrallah M.E."/>
            <person name="Ortiz D."/>
            <person name="Piller C.R."/>
            <person name="Privatt S.R."/>
            <person name="Schneider S.L."/>
            <person name="Sharp S."/>
            <person name="Smith T.C."/>
            <person name="Stanton J.D."/>
            <person name="Ullery H.E."/>
            <person name="Wilson R.J."/>
            <person name="Serrano M.G."/>
            <person name="Buck G."/>
            <person name="Lee V."/>
            <person name="Wang Y."/>
            <person name="Carvalho R."/>
            <person name="Voegtly L."/>
            <person name="Shi R."/>
            <person name="Duckworth R."/>
            <person name="Johnson A."/>
            <person name="Loviza R."/>
            <person name="Walstead R."/>
            <person name="Shah Z."/>
            <person name="Kiflezghi M."/>
            <person name="Wade K."/>
            <person name="Ball S.L."/>
            <person name="Bradley K.W."/>
            <person name="Asai D.J."/>
            <person name="Bowman C.A."/>
            <person name="Russell D.A."/>
            <person name="Pope W.H."/>
            <person name="Jacobs-Sera D."/>
            <person name="Hendrix R.W."/>
            <person name="Hatfull G.F."/>
        </authorList>
    </citation>
    <scope>NUCLEOTIDE SEQUENCE [LARGE SCALE GENOMIC DNA]</scope>
    <source>
        <strain evidence="1 2">DSM 27648</strain>
    </source>
</reference>
<protein>
    <submittedName>
        <fullName evidence="1">L-serine deaminase</fullName>
    </submittedName>
</protein>
<dbReference type="RefSeq" id="WP_146648500.1">
    <property type="nucleotide sequence ID" value="NZ_CP012333.1"/>
</dbReference>
<dbReference type="Proteomes" id="UP000064967">
    <property type="component" value="Chromosome"/>
</dbReference>
<evidence type="ECO:0000313" key="2">
    <source>
        <dbReference type="Proteomes" id="UP000064967"/>
    </source>
</evidence>
<evidence type="ECO:0000313" key="1">
    <source>
        <dbReference type="EMBL" id="AKU97353.1"/>
    </source>
</evidence>
<gene>
    <name evidence="1" type="ORF">AKJ09_04017</name>
</gene>